<keyword evidence="1" id="KW-0472">Membrane</keyword>
<gene>
    <name evidence="2" type="ORF">ACJ73_03669</name>
</gene>
<dbReference type="OrthoDB" id="4488120at2759"/>
<keyword evidence="1" id="KW-1133">Transmembrane helix</keyword>
<reference evidence="2 3" key="1">
    <citation type="submission" date="2015-08" db="EMBL/GenBank/DDBJ databases">
        <title>Emmonsia species relationships and genome sequence.</title>
        <authorList>
            <person name="Cuomo C.A."/>
            <person name="Schwartz I.S."/>
            <person name="Kenyon C."/>
            <person name="De Hoog G.S."/>
            <person name="Govender N.P."/>
            <person name="Botha A."/>
            <person name="Moreno L."/>
            <person name="De Vries M."/>
            <person name="Munoz J.F."/>
            <person name="Stielow J.B."/>
        </authorList>
    </citation>
    <scope>NUCLEOTIDE SEQUENCE [LARGE SCALE GENOMIC DNA]</scope>
    <source>
        <strain evidence="2 3">EI222</strain>
    </source>
</reference>
<dbReference type="Proteomes" id="UP000242791">
    <property type="component" value="Unassembled WGS sequence"/>
</dbReference>
<keyword evidence="3" id="KW-1185">Reference proteome</keyword>
<comment type="caution">
    <text evidence="2">The sequence shown here is derived from an EMBL/GenBank/DDBJ whole genome shotgun (WGS) entry which is preliminary data.</text>
</comment>
<sequence length="91" mass="10022">MAPLSIDSAISSLADASRTIQRRNGVKAHEAKRIEEAVDLLRNGEPTDAKGAKRRRIYLEFLQKVLEVNGPSMVILCVVGLGLSVPLRRRV</sequence>
<dbReference type="VEuPathDB" id="FungiDB:ACJ73_03669"/>
<dbReference type="AlphaFoldDB" id="A0A1J9RBB1"/>
<protein>
    <submittedName>
        <fullName evidence="2">Uncharacterized protein</fullName>
    </submittedName>
</protein>
<evidence type="ECO:0000313" key="2">
    <source>
        <dbReference type="EMBL" id="OJD24957.1"/>
    </source>
</evidence>
<organism evidence="2 3">
    <name type="scientific">Blastomyces percursus</name>
    <dbReference type="NCBI Taxonomy" id="1658174"/>
    <lineage>
        <taxon>Eukaryota</taxon>
        <taxon>Fungi</taxon>
        <taxon>Dikarya</taxon>
        <taxon>Ascomycota</taxon>
        <taxon>Pezizomycotina</taxon>
        <taxon>Eurotiomycetes</taxon>
        <taxon>Eurotiomycetidae</taxon>
        <taxon>Onygenales</taxon>
        <taxon>Ajellomycetaceae</taxon>
        <taxon>Blastomyces</taxon>
    </lineage>
</organism>
<dbReference type="EMBL" id="LGTZ01000456">
    <property type="protein sequence ID" value="OJD24957.1"/>
    <property type="molecule type" value="Genomic_DNA"/>
</dbReference>
<evidence type="ECO:0000256" key="1">
    <source>
        <dbReference type="SAM" id="Phobius"/>
    </source>
</evidence>
<name>A0A1J9RBB1_9EURO</name>
<feature type="transmembrane region" description="Helical" evidence="1">
    <location>
        <begin position="68"/>
        <end position="87"/>
    </location>
</feature>
<evidence type="ECO:0000313" key="3">
    <source>
        <dbReference type="Proteomes" id="UP000242791"/>
    </source>
</evidence>
<keyword evidence="1" id="KW-0812">Transmembrane</keyword>
<proteinExistence type="predicted"/>
<accession>A0A1J9RBB1</accession>